<dbReference type="KEGG" id="salh:HMF8227_00169"/>
<gene>
    <name evidence="1" type="ORF">HMF8227_00169</name>
</gene>
<proteinExistence type="predicted"/>
<dbReference type="EMBL" id="CP029347">
    <property type="protein sequence ID" value="AWL10677.1"/>
    <property type="molecule type" value="Genomic_DNA"/>
</dbReference>
<sequence length="123" mass="13783">MLAHGKFRVETQGRIVHTYPEEGFNEEGIRQYCLKVLEQGNTLQSWLLFEHPRNLAAVTSEAEVELSNAYRLFESAGCVAIACEVGPVYRDMVQNQLGANVSIPVLASDNMDALNQFLEQHSQ</sequence>
<dbReference type="OrthoDB" id="6227658at2"/>
<protein>
    <submittedName>
        <fullName evidence="1">Uncharacterized protein</fullName>
    </submittedName>
</protein>
<accession>A0A2S2E0X4</accession>
<dbReference type="RefSeq" id="WP_109338374.1">
    <property type="nucleotide sequence ID" value="NZ_CP029347.1"/>
</dbReference>
<organism evidence="1 2">
    <name type="scientific">Saliniradius amylolyticus</name>
    <dbReference type="NCBI Taxonomy" id="2183582"/>
    <lineage>
        <taxon>Bacteria</taxon>
        <taxon>Pseudomonadati</taxon>
        <taxon>Pseudomonadota</taxon>
        <taxon>Gammaproteobacteria</taxon>
        <taxon>Alteromonadales</taxon>
        <taxon>Alteromonadaceae</taxon>
        <taxon>Saliniradius</taxon>
    </lineage>
</organism>
<evidence type="ECO:0000313" key="1">
    <source>
        <dbReference type="EMBL" id="AWL10677.1"/>
    </source>
</evidence>
<dbReference type="Proteomes" id="UP000245728">
    <property type="component" value="Chromosome"/>
</dbReference>
<keyword evidence="2" id="KW-1185">Reference proteome</keyword>
<dbReference type="AlphaFoldDB" id="A0A2S2E0X4"/>
<name>A0A2S2E0X4_9ALTE</name>
<reference evidence="1 2" key="1">
    <citation type="submission" date="2018-05" db="EMBL/GenBank/DDBJ databases">
        <title>Salinimonas sp. HMF8227 Genome sequencing and assembly.</title>
        <authorList>
            <person name="Kang H."/>
            <person name="Kang J."/>
            <person name="Cha I."/>
            <person name="Kim H."/>
            <person name="Joh K."/>
        </authorList>
    </citation>
    <scope>NUCLEOTIDE SEQUENCE [LARGE SCALE GENOMIC DNA]</scope>
    <source>
        <strain evidence="1 2">HMF8227</strain>
    </source>
</reference>
<evidence type="ECO:0000313" key="2">
    <source>
        <dbReference type="Proteomes" id="UP000245728"/>
    </source>
</evidence>